<evidence type="ECO:0000256" key="1">
    <source>
        <dbReference type="SAM" id="Phobius"/>
    </source>
</evidence>
<sequence length="111" mass="11525">MLGLGLLLPSRGALAALLGGLIALGIVALVAEERGATRERAACLARAIAEQNRQALANETAREATRAIALGSLEAERQTAAILDEVLHAPVPASPRCGLGADRVRALDRLR</sequence>
<keyword evidence="1" id="KW-0472">Membrane</keyword>
<name>A0A0P6W778_9HYPH</name>
<keyword evidence="1" id="KW-1133">Transmembrane helix</keyword>
<dbReference type="STRING" id="665126.ABB55_14155"/>
<reference evidence="2 3" key="1">
    <citation type="submission" date="2015-09" db="EMBL/GenBank/DDBJ databases">
        <authorList>
            <person name="Jackson K.R."/>
            <person name="Lunt B.L."/>
            <person name="Fisher J.N.B."/>
            <person name="Gardner A.V."/>
            <person name="Bailey M.E."/>
            <person name="Deus L.M."/>
            <person name="Earl A.S."/>
            <person name="Gibby P.D."/>
            <person name="Hartmann K.A."/>
            <person name="Liu J.E."/>
            <person name="Manci A.M."/>
            <person name="Nielsen D.A."/>
            <person name="Solomon M.B."/>
            <person name="Breakwell D.P."/>
            <person name="Burnett S.H."/>
            <person name="Grose J.H."/>
        </authorList>
    </citation>
    <scope>NUCLEOTIDE SEQUENCE [LARGE SCALE GENOMIC DNA]</scope>
    <source>
        <strain evidence="2 3">16</strain>
    </source>
</reference>
<proteinExistence type="predicted"/>
<dbReference type="EMBL" id="LJYW01000001">
    <property type="protein sequence ID" value="KPL53216.1"/>
    <property type="molecule type" value="Genomic_DNA"/>
</dbReference>
<keyword evidence="1" id="KW-0812">Transmembrane</keyword>
<evidence type="ECO:0000313" key="3">
    <source>
        <dbReference type="Proteomes" id="UP000048984"/>
    </source>
</evidence>
<feature type="transmembrane region" description="Helical" evidence="1">
    <location>
        <begin position="12"/>
        <end position="31"/>
    </location>
</feature>
<reference evidence="2 3" key="2">
    <citation type="submission" date="2015-10" db="EMBL/GenBank/DDBJ databases">
        <title>Draft Genome Sequence of Prosthecomicrobium hirschii ATCC 27832.</title>
        <authorList>
            <person name="Daniel J."/>
            <person name="Givan S.A."/>
            <person name="Brun Y.V."/>
            <person name="Brown P.J."/>
        </authorList>
    </citation>
    <scope>NUCLEOTIDE SEQUENCE [LARGE SCALE GENOMIC DNA]</scope>
    <source>
        <strain evidence="2 3">16</strain>
    </source>
</reference>
<organism evidence="2 3">
    <name type="scientific">Prosthecodimorpha hirschii</name>
    <dbReference type="NCBI Taxonomy" id="665126"/>
    <lineage>
        <taxon>Bacteria</taxon>
        <taxon>Pseudomonadati</taxon>
        <taxon>Pseudomonadota</taxon>
        <taxon>Alphaproteobacteria</taxon>
        <taxon>Hyphomicrobiales</taxon>
        <taxon>Ancalomicrobiaceae</taxon>
        <taxon>Prosthecodimorpha</taxon>
    </lineage>
</organism>
<keyword evidence="3" id="KW-1185">Reference proteome</keyword>
<comment type="caution">
    <text evidence="2">The sequence shown here is derived from an EMBL/GenBank/DDBJ whole genome shotgun (WGS) entry which is preliminary data.</text>
</comment>
<dbReference type="AlphaFoldDB" id="A0A0P6W778"/>
<gene>
    <name evidence="2" type="ORF">ABB55_14155</name>
</gene>
<protein>
    <submittedName>
        <fullName evidence="2">Uncharacterized protein</fullName>
    </submittedName>
</protein>
<dbReference type="Proteomes" id="UP000048984">
    <property type="component" value="Unassembled WGS sequence"/>
</dbReference>
<dbReference type="RefSeq" id="WP_054359381.1">
    <property type="nucleotide sequence ID" value="NZ_LJYW01000001.1"/>
</dbReference>
<evidence type="ECO:0000313" key="2">
    <source>
        <dbReference type="EMBL" id="KPL53216.1"/>
    </source>
</evidence>
<accession>A0A0P6W778</accession>